<dbReference type="Proteomes" id="UP000570595">
    <property type="component" value="Unassembled WGS sequence"/>
</dbReference>
<sequence length="109" mass="12000">VEPVERAPVLPGAGRPYNSWETLDKAKEKEEAPEALEHFDTHKDAIEQLDEDGPVFEISPPAPSPVPSSSGAEEDSQRELIKARTEEWRASTLPSPDVVVISFPPKSKK</sequence>
<comment type="caution">
    <text evidence="2">The sequence shown here is derived from an EMBL/GenBank/DDBJ whole genome shotgun (WGS) entry which is preliminary data.</text>
</comment>
<dbReference type="EMBL" id="JABAHT010003127">
    <property type="protein sequence ID" value="KAF4646527.1"/>
    <property type="molecule type" value="Genomic_DNA"/>
</dbReference>
<evidence type="ECO:0000256" key="1">
    <source>
        <dbReference type="SAM" id="MobiDB-lite"/>
    </source>
</evidence>
<feature type="non-terminal residue" evidence="2">
    <location>
        <position position="109"/>
    </location>
</feature>
<dbReference type="OrthoDB" id="10514809at2759"/>
<feature type="compositionally biased region" description="Basic and acidic residues" evidence="1">
    <location>
        <begin position="22"/>
        <end position="46"/>
    </location>
</feature>
<dbReference type="AlphaFoldDB" id="A0A7J6KHC2"/>
<feature type="compositionally biased region" description="Basic and acidic residues" evidence="1">
    <location>
        <begin position="75"/>
        <end position="89"/>
    </location>
</feature>
<protein>
    <submittedName>
        <fullName evidence="2">Uncharacterized protein</fullName>
    </submittedName>
</protein>
<evidence type="ECO:0000313" key="3">
    <source>
        <dbReference type="Proteomes" id="UP000570595"/>
    </source>
</evidence>
<accession>A0A7J6KHC2</accession>
<evidence type="ECO:0000313" key="2">
    <source>
        <dbReference type="EMBL" id="KAF4646527.1"/>
    </source>
</evidence>
<proteinExistence type="predicted"/>
<gene>
    <name evidence="2" type="ORF">FOZ61_005696</name>
</gene>
<organism evidence="2 3">
    <name type="scientific">Perkinsus olseni</name>
    <name type="common">Perkinsus atlanticus</name>
    <dbReference type="NCBI Taxonomy" id="32597"/>
    <lineage>
        <taxon>Eukaryota</taxon>
        <taxon>Sar</taxon>
        <taxon>Alveolata</taxon>
        <taxon>Perkinsozoa</taxon>
        <taxon>Perkinsea</taxon>
        <taxon>Perkinsida</taxon>
        <taxon>Perkinsidae</taxon>
        <taxon>Perkinsus</taxon>
    </lineage>
</organism>
<reference evidence="2 3" key="1">
    <citation type="submission" date="2020-04" db="EMBL/GenBank/DDBJ databases">
        <title>Perkinsus olseni comparative genomics.</title>
        <authorList>
            <person name="Bogema D.R."/>
        </authorList>
    </citation>
    <scope>NUCLEOTIDE SEQUENCE [LARGE SCALE GENOMIC DNA]</scope>
    <source>
        <strain evidence="2">ATCC PRA-179</strain>
    </source>
</reference>
<feature type="non-terminal residue" evidence="2">
    <location>
        <position position="1"/>
    </location>
</feature>
<feature type="region of interest" description="Disordered" evidence="1">
    <location>
        <begin position="1"/>
        <end position="109"/>
    </location>
</feature>
<name>A0A7J6KHC2_PEROL</name>